<accession>A0A420HSW5</accession>
<protein>
    <submittedName>
        <fullName evidence="1">Uncharacterized protein</fullName>
    </submittedName>
</protein>
<name>A0A420HSW5_9PEZI</name>
<sequence length="98" mass="10710">MADINRRYLTQPIVGDMSRIAKIVSSCVYQESEGWIGLWSKDEFRKTVKSALDTSSGNAAVRGISNICACAQQVALDAHRVSKDSLPLHDMISDLIVG</sequence>
<proteinExistence type="predicted"/>
<comment type="caution">
    <text evidence="1">The sequence shown here is derived from an EMBL/GenBank/DDBJ whole genome shotgun (WGS) entry which is preliminary data.</text>
</comment>
<gene>
    <name evidence="1" type="ORF">GcC1_165018</name>
</gene>
<reference evidence="1 2" key="1">
    <citation type="journal article" date="2018" name="BMC Genomics">
        <title>Comparative genome analyses reveal sequence features reflecting distinct modes of host-adaptation between dicot and monocot powdery mildew.</title>
        <authorList>
            <person name="Wu Y."/>
            <person name="Ma X."/>
            <person name="Pan Z."/>
            <person name="Kale S.D."/>
            <person name="Song Y."/>
            <person name="King H."/>
            <person name="Zhang Q."/>
            <person name="Presley C."/>
            <person name="Deng X."/>
            <person name="Wei C.I."/>
            <person name="Xiao S."/>
        </authorList>
    </citation>
    <scope>NUCLEOTIDE SEQUENCE [LARGE SCALE GENOMIC DNA]</scope>
    <source>
        <strain evidence="1">UCSC1</strain>
    </source>
</reference>
<organism evidence="1 2">
    <name type="scientific">Golovinomyces cichoracearum</name>
    <dbReference type="NCBI Taxonomy" id="62708"/>
    <lineage>
        <taxon>Eukaryota</taxon>
        <taxon>Fungi</taxon>
        <taxon>Dikarya</taxon>
        <taxon>Ascomycota</taxon>
        <taxon>Pezizomycotina</taxon>
        <taxon>Leotiomycetes</taxon>
        <taxon>Erysiphales</taxon>
        <taxon>Erysiphaceae</taxon>
        <taxon>Golovinomyces</taxon>
    </lineage>
</organism>
<evidence type="ECO:0000313" key="2">
    <source>
        <dbReference type="Proteomes" id="UP000285405"/>
    </source>
</evidence>
<evidence type="ECO:0000313" key="1">
    <source>
        <dbReference type="EMBL" id="RKF60497.1"/>
    </source>
</evidence>
<dbReference type="Proteomes" id="UP000285405">
    <property type="component" value="Unassembled WGS sequence"/>
</dbReference>
<dbReference type="AlphaFoldDB" id="A0A420HSW5"/>
<dbReference type="EMBL" id="MCBR01016550">
    <property type="protein sequence ID" value="RKF60497.1"/>
    <property type="molecule type" value="Genomic_DNA"/>
</dbReference>